<dbReference type="KEGG" id="phu:Phum_PHUM415020"/>
<dbReference type="PROSITE" id="PS50082">
    <property type="entry name" value="WD_REPEATS_2"/>
    <property type="match status" value="2"/>
</dbReference>
<dbReference type="HOGENOM" id="CLU_389442_0_0_1"/>
<evidence type="ECO:0000313" key="6">
    <source>
        <dbReference type="Proteomes" id="UP000009046"/>
    </source>
</evidence>
<feature type="repeat" description="WD" evidence="2">
    <location>
        <begin position="420"/>
        <end position="461"/>
    </location>
</feature>
<keyword evidence="1" id="KW-0677">Repeat</keyword>
<feature type="region of interest" description="Disordered" evidence="3">
    <location>
        <begin position="722"/>
        <end position="747"/>
    </location>
</feature>
<sequence>MSHLNLKSDQTILTSSDIILDQDNQDEMDLLLDFDILHKMEIDDIEKLKNYFIERNKIKQSDCVNADKFDHCLTLNKIEFIDIMEKICQNPMISLAASKLFDKLTVNGENFIRWDNVLDVFIKKIEENVERKNENWEPINSDVEIHDIPHCKREFIVKIVSLQTKATFCYAIISKFGKVGVYDGKFNLLDSYVINFKPDTITPQPYSRGNENPSNRSGTTWITDAVFVPDTYSIFFSASDRSLHLYDGTGLIHVPLSLIIGLNNIPLCLDYATSNDFNKPSFLFIGDDQGDVTIIEFHQPKKSLFKKKDPGKLDKFLWTELKEQPEYVSFRIQKNVHNEMINQISYIPENKTILTCSSDTINTMILRHTEKRRHPYVFSVQRGISCFHFDKSLHIIVTGSNDGLVRVWNEVVTKQPIISLYGHKSKIIDVKILKHLSAIISLSEKGIVKIWNLNDYYCQMSLQLKFSTFKPDTNKLEFGTRSIYPGPTTLNIFEDLISHDSRSDTSKIDSVTEDIETWLSSRNFESKDEEWNRNSIVISCCNMIALLQLNPFKITSSEYNVPPLLKKYKVLPPPSRELYASIPSPWKVADSFTKTPPESEDEITNKSSSSSSTLNMANSKAIKKIQSLTIDPINAPVNNMNIKKTKLQMKQDKMKMLVENCAPHLALDLYDLAPIKFSRPLPVTRKMMEKGIDGSDLELVIKSKLQKDSTILTGETFSEVLSPRSSKSSKVTTGLKKSSTIPTKGRQTPEWFTRKIKTFDRDSPENSDENIF</sequence>
<dbReference type="InterPro" id="IPR001680">
    <property type="entry name" value="WD40_rpt"/>
</dbReference>
<keyword evidence="2" id="KW-0853">WD repeat</keyword>
<protein>
    <submittedName>
        <fullName evidence="4 5">Uncharacterized protein</fullName>
    </submittedName>
</protein>
<dbReference type="EMBL" id="DS235748">
    <property type="protein sequence ID" value="EEB16272.1"/>
    <property type="molecule type" value="Genomic_DNA"/>
</dbReference>
<evidence type="ECO:0000256" key="3">
    <source>
        <dbReference type="SAM" id="MobiDB-lite"/>
    </source>
</evidence>
<dbReference type="Pfam" id="PF00400">
    <property type="entry name" value="WD40"/>
    <property type="match status" value="1"/>
</dbReference>
<dbReference type="Gene3D" id="2.130.10.10">
    <property type="entry name" value="YVTN repeat-like/Quinoprotein amine dehydrogenase"/>
    <property type="match status" value="1"/>
</dbReference>
<name>E0VSB6_PEDHC</name>
<reference evidence="5" key="3">
    <citation type="submission" date="2021-02" db="UniProtKB">
        <authorList>
            <consortium name="EnsemblMetazoa"/>
        </authorList>
    </citation>
    <scope>IDENTIFICATION</scope>
    <source>
        <strain evidence="5">USDA</strain>
    </source>
</reference>
<dbReference type="InParanoid" id="E0VSB6"/>
<dbReference type="VEuPathDB" id="VectorBase:PHUM415020"/>
<dbReference type="OMA" id="NDECSEI"/>
<dbReference type="GeneID" id="8234333"/>
<dbReference type="SUPFAM" id="SSF50978">
    <property type="entry name" value="WD40 repeat-like"/>
    <property type="match status" value="1"/>
</dbReference>
<proteinExistence type="predicted"/>
<dbReference type="PANTHER" id="PTHR44324:SF3">
    <property type="entry name" value="WD REPEAT-CONTAINING PROTEIN 49-LIKE"/>
    <property type="match status" value="1"/>
</dbReference>
<dbReference type="SMART" id="SM00320">
    <property type="entry name" value="WD40"/>
    <property type="match status" value="4"/>
</dbReference>
<feature type="region of interest" description="Disordered" evidence="3">
    <location>
        <begin position="591"/>
        <end position="614"/>
    </location>
</feature>
<dbReference type="InterPro" id="IPR051242">
    <property type="entry name" value="WD-EF-hand_domain"/>
</dbReference>
<evidence type="ECO:0000313" key="5">
    <source>
        <dbReference type="EnsemblMetazoa" id="PHUM415020-PA"/>
    </source>
</evidence>
<accession>E0VSB6</accession>
<keyword evidence="6" id="KW-1185">Reference proteome</keyword>
<evidence type="ECO:0000313" key="4">
    <source>
        <dbReference type="EMBL" id="EEB16272.1"/>
    </source>
</evidence>
<reference evidence="4" key="1">
    <citation type="submission" date="2007-04" db="EMBL/GenBank/DDBJ databases">
        <title>Annotation of Pediculus humanus corporis strain USDA.</title>
        <authorList>
            <person name="Kirkness E."/>
            <person name="Hannick L."/>
            <person name="Hass B."/>
            <person name="Bruggner R."/>
            <person name="Lawson D."/>
            <person name="Bidwell S."/>
            <person name="Joardar V."/>
            <person name="Caler E."/>
            <person name="Walenz B."/>
            <person name="Inman J."/>
            <person name="Schobel S."/>
            <person name="Galinsky K."/>
            <person name="Amedeo P."/>
            <person name="Strausberg R."/>
        </authorList>
    </citation>
    <scope>NUCLEOTIDE SEQUENCE</scope>
    <source>
        <strain evidence="4">USDA</strain>
    </source>
</reference>
<dbReference type="InterPro" id="IPR036322">
    <property type="entry name" value="WD40_repeat_dom_sf"/>
</dbReference>
<reference evidence="4" key="2">
    <citation type="submission" date="2007-04" db="EMBL/GenBank/DDBJ databases">
        <title>The genome of the human body louse.</title>
        <authorList>
            <consortium name="The Human Body Louse Genome Consortium"/>
            <person name="Kirkness E."/>
            <person name="Walenz B."/>
            <person name="Hass B."/>
            <person name="Bruggner R."/>
            <person name="Strausberg R."/>
        </authorList>
    </citation>
    <scope>NUCLEOTIDE SEQUENCE</scope>
    <source>
        <strain evidence="4">USDA</strain>
    </source>
</reference>
<dbReference type="EMBL" id="AAZO01005095">
    <property type="status" value="NOT_ANNOTATED_CDS"/>
    <property type="molecule type" value="Genomic_DNA"/>
</dbReference>
<dbReference type="AlphaFoldDB" id="E0VSB6"/>
<dbReference type="RefSeq" id="XP_002429010.1">
    <property type="nucleotide sequence ID" value="XM_002428965.1"/>
</dbReference>
<dbReference type="OrthoDB" id="691673at2759"/>
<dbReference type="CTD" id="8234333"/>
<dbReference type="Proteomes" id="UP000009046">
    <property type="component" value="Unassembled WGS sequence"/>
</dbReference>
<evidence type="ECO:0000256" key="1">
    <source>
        <dbReference type="ARBA" id="ARBA00022737"/>
    </source>
</evidence>
<dbReference type="InterPro" id="IPR015943">
    <property type="entry name" value="WD40/YVTN_repeat-like_dom_sf"/>
</dbReference>
<dbReference type="PANTHER" id="PTHR44324">
    <property type="entry name" value="WD40 REPEAT DOMAIN 95"/>
    <property type="match status" value="1"/>
</dbReference>
<feature type="compositionally biased region" description="Polar residues" evidence="3">
    <location>
        <begin position="723"/>
        <end position="746"/>
    </location>
</feature>
<dbReference type="eggNOG" id="KOG0266">
    <property type="taxonomic scope" value="Eukaryota"/>
</dbReference>
<gene>
    <name evidence="5" type="primary">8234333</name>
    <name evidence="4" type="ORF">Phum_PHUM415020</name>
</gene>
<feature type="repeat" description="WD" evidence="2">
    <location>
        <begin position="384"/>
        <end position="409"/>
    </location>
</feature>
<organism>
    <name type="scientific">Pediculus humanus subsp. corporis</name>
    <name type="common">Body louse</name>
    <dbReference type="NCBI Taxonomy" id="121224"/>
    <lineage>
        <taxon>Eukaryota</taxon>
        <taxon>Metazoa</taxon>
        <taxon>Ecdysozoa</taxon>
        <taxon>Arthropoda</taxon>
        <taxon>Hexapoda</taxon>
        <taxon>Insecta</taxon>
        <taxon>Pterygota</taxon>
        <taxon>Neoptera</taxon>
        <taxon>Paraneoptera</taxon>
        <taxon>Psocodea</taxon>
        <taxon>Troctomorpha</taxon>
        <taxon>Phthiraptera</taxon>
        <taxon>Anoplura</taxon>
        <taxon>Pediculidae</taxon>
        <taxon>Pediculus</taxon>
    </lineage>
</organism>
<evidence type="ECO:0000256" key="2">
    <source>
        <dbReference type="PROSITE-ProRule" id="PRU00221"/>
    </source>
</evidence>
<dbReference type="EnsemblMetazoa" id="PHUM415020-RA">
    <property type="protein sequence ID" value="PHUM415020-PA"/>
    <property type="gene ID" value="PHUM415020"/>
</dbReference>